<accession>A0AAD9QWW7</accession>
<dbReference type="Proteomes" id="UP001249851">
    <property type="component" value="Unassembled WGS sequence"/>
</dbReference>
<proteinExistence type="predicted"/>
<keyword evidence="3" id="KW-1185">Reference proteome</keyword>
<dbReference type="PROSITE" id="PS50994">
    <property type="entry name" value="INTEGRASE"/>
    <property type="match status" value="1"/>
</dbReference>
<dbReference type="EMBL" id="JARQWQ010000011">
    <property type="protein sequence ID" value="KAK2568979.1"/>
    <property type="molecule type" value="Genomic_DNA"/>
</dbReference>
<dbReference type="PANTHER" id="PTHR47331:SF1">
    <property type="entry name" value="GAG-LIKE PROTEIN"/>
    <property type="match status" value="1"/>
</dbReference>
<reference evidence="2" key="2">
    <citation type="journal article" date="2023" name="Science">
        <title>Genomic signatures of disease resistance in endangered staghorn corals.</title>
        <authorList>
            <person name="Vollmer S.V."/>
            <person name="Selwyn J.D."/>
            <person name="Despard B.A."/>
            <person name="Roesel C.L."/>
        </authorList>
    </citation>
    <scope>NUCLEOTIDE SEQUENCE</scope>
    <source>
        <strain evidence="2">K2</strain>
    </source>
</reference>
<dbReference type="SUPFAM" id="SSF53098">
    <property type="entry name" value="Ribonuclease H-like"/>
    <property type="match status" value="1"/>
</dbReference>
<dbReference type="PANTHER" id="PTHR47331">
    <property type="entry name" value="PHD-TYPE DOMAIN-CONTAINING PROTEIN"/>
    <property type="match status" value="1"/>
</dbReference>
<dbReference type="Pfam" id="PF18701">
    <property type="entry name" value="DUF5641"/>
    <property type="match status" value="1"/>
</dbReference>
<protein>
    <recommendedName>
        <fullName evidence="1">Integrase catalytic domain-containing protein</fullName>
    </recommendedName>
</protein>
<organism evidence="2 3">
    <name type="scientific">Acropora cervicornis</name>
    <name type="common">Staghorn coral</name>
    <dbReference type="NCBI Taxonomy" id="6130"/>
    <lineage>
        <taxon>Eukaryota</taxon>
        <taxon>Metazoa</taxon>
        <taxon>Cnidaria</taxon>
        <taxon>Anthozoa</taxon>
        <taxon>Hexacorallia</taxon>
        <taxon>Scleractinia</taxon>
        <taxon>Astrocoeniina</taxon>
        <taxon>Acroporidae</taxon>
        <taxon>Acropora</taxon>
    </lineage>
</organism>
<dbReference type="GO" id="GO:0003676">
    <property type="term" value="F:nucleic acid binding"/>
    <property type="evidence" value="ECO:0007669"/>
    <property type="project" value="InterPro"/>
</dbReference>
<name>A0AAD9QWW7_ACRCE</name>
<dbReference type="GO" id="GO:0015074">
    <property type="term" value="P:DNA integration"/>
    <property type="evidence" value="ECO:0007669"/>
    <property type="project" value="InterPro"/>
</dbReference>
<dbReference type="InterPro" id="IPR040676">
    <property type="entry name" value="DUF5641"/>
</dbReference>
<evidence type="ECO:0000313" key="2">
    <source>
        <dbReference type="EMBL" id="KAK2568979.1"/>
    </source>
</evidence>
<dbReference type="InterPro" id="IPR001584">
    <property type="entry name" value="Integrase_cat-core"/>
</dbReference>
<evidence type="ECO:0000313" key="3">
    <source>
        <dbReference type="Proteomes" id="UP001249851"/>
    </source>
</evidence>
<comment type="caution">
    <text evidence="2">The sequence shown here is derived from an EMBL/GenBank/DDBJ whole genome shotgun (WGS) entry which is preliminary data.</text>
</comment>
<dbReference type="AlphaFoldDB" id="A0AAD9QWW7"/>
<gene>
    <name evidence="2" type="ORF">P5673_007092</name>
</gene>
<evidence type="ECO:0000259" key="1">
    <source>
        <dbReference type="PROSITE" id="PS50994"/>
    </source>
</evidence>
<dbReference type="InterPro" id="IPR036397">
    <property type="entry name" value="RNaseH_sf"/>
</dbReference>
<sequence>MADLPRTCLEPFTPPFHYTACDYFGPYKVKKSRNTTTKHQGVIFTCMNTRAVHLELAVDYSTVEFMQTLRRFFAIRGQPALMMSDNGSQLVGAERELREMIKGGNHEEPKEFNAEKGMSWQFITPGAPHQNGCTETKKWNAEKHTVRVDDIVIMEDSNSVHGNWTIGRIINVYPGKDGRVRNVKIKTSTSEYKRPITKIVIIYPAEGYED</sequence>
<reference evidence="2" key="1">
    <citation type="journal article" date="2023" name="G3 (Bethesda)">
        <title>Whole genome assembly and annotation of the endangered Caribbean coral Acropora cervicornis.</title>
        <authorList>
            <person name="Selwyn J.D."/>
            <person name="Vollmer S.V."/>
        </authorList>
    </citation>
    <scope>NUCLEOTIDE SEQUENCE</scope>
    <source>
        <strain evidence="2">K2</strain>
    </source>
</reference>
<dbReference type="Gene3D" id="3.30.420.10">
    <property type="entry name" value="Ribonuclease H-like superfamily/Ribonuclease H"/>
    <property type="match status" value="1"/>
</dbReference>
<dbReference type="InterPro" id="IPR012337">
    <property type="entry name" value="RNaseH-like_sf"/>
</dbReference>
<feature type="domain" description="Integrase catalytic" evidence="1">
    <location>
        <begin position="10"/>
        <end position="135"/>
    </location>
</feature>